<evidence type="ECO:0000259" key="3">
    <source>
        <dbReference type="Pfam" id="PF02311"/>
    </source>
</evidence>
<proteinExistence type="predicted"/>
<gene>
    <name evidence="4" type="ORF">OCH7691_00201</name>
</gene>
<protein>
    <submittedName>
        <fullName evidence="4">Cupin domain protein</fullName>
    </submittedName>
</protein>
<dbReference type="OrthoDB" id="285029at2"/>
<evidence type="ECO:0000256" key="2">
    <source>
        <dbReference type="SAM" id="MobiDB-lite"/>
    </source>
</evidence>
<dbReference type="Proteomes" id="UP000193200">
    <property type="component" value="Unassembled WGS sequence"/>
</dbReference>
<evidence type="ECO:0000313" key="5">
    <source>
        <dbReference type="Proteomes" id="UP000193200"/>
    </source>
</evidence>
<dbReference type="GO" id="GO:0006355">
    <property type="term" value="P:regulation of DNA-templated transcription"/>
    <property type="evidence" value="ECO:0007669"/>
    <property type="project" value="InterPro"/>
</dbReference>
<evidence type="ECO:0000256" key="1">
    <source>
        <dbReference type="ARBA" id="ARBA00023125"/>
    </source>
</evidence>
<evidence type="ECO:0000313" key="4">
    <source>
        <dbReference type="EMBL" id="SLN13144.1"/>
    </source>
</evidence>
<organism evidence="4 5">
    <name type="scientific">Oceanibacterium hippocampi</name>
    <dbReference type="NCBI Taxonomy" id="745714"/>
    <lineage>
        <taxon>Bacteria</taxon>
        <taxon>Pseudomonadati</taxon>
        <taxon>Pseudomonadota</taxon>
        <taxon>Alphaproteobacteria</taxon>
        <taxon>Sneathiellales</taxon>
        <taxon>Sneathiellaceae</taxon>
        <taxon>Oceanibacterium</taxon>
    </lineage>
</organism>
<reference evidence="4 5" key="1">
    <citation type="submission" date="2017-03" db="EMBL/GenBank/DDBJ databases">
        <authorList>
            <person name="Afonso C.L."/>
            <person name="Miller P.J."/>
            <person name="Scott M.A."/>
            <person name="Spackman E."/>
            <person name="Goraichik I."/>
            <person name="Dimitrov K.M."/>
            <person name="Suarez D.L."/>
            <person name="Swayne D.E."/>
        </authorList>
    </citation>
    <scope>NUCLEOTIDE SEQUENCE [LARGE SCALE GENOMIC DNA]</scope>
    <source>
        <strain evidence="4 5">CECT 7691</strain>
    </source>
</reference>
<name>A0A1Y5RBD6_9PROT</name>
<dbReference type="PANTHER" id="PTHR41517:SF1">
    <property type="entry name" value="CUPIN"/>
    <property type="match status" value="1"/>
</dbReference>
<dbReference type="InterPro" id="IPR014710">
    <property type="entry name" value="RmlC-like_jellyroll"/>
</dbReference>
<dbReference type="RefSeq" id="WP_085881565.1">
    <property type="nucleotide sequence ID" value="NZ_FWFR01000001.1"/>
</dbReference>
<dbReference type="Pfam" id="PF02311">
    <property type="entry name" value="AraC_binding"/>
    <property type="match status" value="1"/>
</dbReference>
<feature type="compositionally biased region" description="Low complexity" evidence="2">
    <location>
        <begin position="163"/>
        <end position="172"/>
    </location>
</feature>
<dbReference type="InterPro" id="IPR003313">
    <property type="entry name" value="AraC-bd"/>
</dbReference>
<dbReference type="Gene3D" id="2.60.120.10">
    <property type="entry name" value="Jelly Rolls"/>
    <property type="match status" value="2"/>
</dbReference>
<dbReference type="GO" id="GO:0003677">
    <property type="term" value="F:DNA binding"/>
    <property type="evidence" value="ECO:0007669"/>
    <property type="project" value="UniProtKB-KW"/>
</dbReference>
<dbReference type="SUPFAM" id="SSF51182">
    <property type="entry name" value="RmlC-like cupins"/>
    <property type="match status" value="1"/>
</dbReference>
<sequence>MTELKANFVDVSNGERRENEEWPALVVPRAEIDREIERLADIDRPAHGRRASKVVHPMARVGQGLAPGIDVTINVLKPGEETAPIRHNSSQVTMCIAGSGKARIGDRDIAFGRYDLWTTPGLATYRYRNDGPDLQVFFSYSNAPLLELLEVHYVEDEPSVQIPDAAAPGNDAAGKRARDSADDIPIGSDGARLRGYEFLIDPDVVPNPPLLFPWQEVESRLSRVAELGKDYTGRRLYLLYNPATLGRNGTTHSFFATIAKYPPNTVDQPHRHASAAINYYFAGNGRSTVAGRKFVWEAGDLMLSAPGWAVHNHASRDQGFYALTVQDHPMHIAADSLIWQETLKAPIVNLGSQYGAQTNRAELAAAR</sequence>
<dbReference type="GO" id="GO:0051213">
    <property type="term" value="F:dioxygenase activity"/>
    <property type="evidence" value="ECO:0007669"/>
    <property type="project" value="InterPro"/>
</dbReference>
<dbReference type="EMBL" id="FWFR01000001">
    <property type="protein sequence ID" value="SLN13144.1"/>
    <property type="molecule type" value="Genomic_DNA"/>
</dbReference>
<dbReference type="InParanoid" id="A0A1Y5RBD6"/>
<feature type="region of interest" description="Disordered" evidence="2">
    <location>
        <begin position="161"/>
        <end position="184"/>
    </location>
</feature>
<keyword evidence="5" id="KW-1185">Reference proteome</keyword>
<dbReference type="PANTHER" id="PTHR41517">
    <property type="entry name" value="1,2-DIOXYGENASE PROTEIN-RELATED"/>
    <property type="match status" value="1"/>
</dbReference>
<dbReference type="AlphaFoldDB" id="A0A1Y5RBD6"/>
<dbReference type="InterPro" id="IPR011051">
    <property type="entry name" value="RmlC_Cupin_sf"/>
</dbReference>
<keyword evidence="1" id="KW-0238">DNA-binding</keyword>
<dbReference type="InterPro" id="IPR047183">
    <property type="entry name" value="GDO-like"/>
</dbReference>
<accession>A0A1Y5RBD6</accession>
<feature type="domain" description="AraC-type arabinose-binding/dimerisation" evidence="3">
    <location>
        <begin position="257"/>
        <end position="329"/>
    </location>
</feature>